<feature type="domain" description="Replication factor-A protein 1 N-terminal" evidence="14">
    <location>
        <begin position="7"/>
        <end position="107"/>
    </location>
</feature>
<dbReference type="InterPro" id="IPR013955">
    <property type="entry name" value="Rep_factor-A_C"/>
</dbReference>
<dbReference type="Pfam" id="PF04057">
    <property type="entry name" value="Rep-A_N"/>
    <property type="match status" value="1"/>
</dbReference>
<comment type="caution">
    <text evidence="17">The sequence shown here is derived from an EMBL/GenBank/DDBJ whole genome shotgun (WGS) entry which is preliminary data.</text>
</comment>
<keyword evidence="7 11" id="KW-0238">DNA-binding</keyword>
<dbReference type="InterPro" id="IPR004591">
    <property type="entry name" value="Rfa1"/>
</dbReference>
<evidence type="ECO:0000256" key="9">
    <source>
        <dbReference type="ARBA" id="ARBA00058595"/>
    </source>
</evidence>
<evidence type="ECO:0000256" key="5">
    <source>
        <dbReference type="ARBA" id="ARBA00022771"/>
    </source>
</evidence>
<evidence type="ECO:0000256" key="10">
    <source>
        <dbReference type="ARBA" id="ARBA00062035"/>
    </source>
</evidence>
<dbReference type="FunFam" id="2.40.50.140:FF:000090">
    <property type="entry name" value="Replication protein A subunit"/>
    <property type="match status" value="1"/>
</dbReference>
<dbReference type="GO" id="GO:0005634">
    <property type="term" value="C:nucleus"/>
    <property type="evidence" value="ECO:0007669"/>
    <property type="project" value="UniProtKB-SubCell"/>
</dbReference>
<dbReference type="Proteomes" id="UP001168821">
    <property type="component" value="Unassembled WGS sequence"/>
</dbReference>
<accession>A0AA38M3W3</accession>
<dbReference type="GO" id="GO:0006260">
    <property type="term" value="P:DNA replication"/>
    <property type="evidence" value="ECO:0007669"/>
    <property type="project" value="UniProtKB-KW"/>
</dbReference>
<keyword evidence="18" id="KW-1185">Reference proteome</keyword>
<dbReference type="FunFam" id="2.40.50.140:FF:000064">
    <property type="entry name" value="Replication protein A subunit"/>
    <property type="match status" value="1"/>
</dbReference>
<evidence type="ECO:0000256" key="8">
    <source>
        <dbReference type="ARBA" id="ARBA00023242"/>
    </source>
</evidence>
<dbReference type="PANTHER" id="PTHR47165:SF4">
    <property type="entry name" value="OS03G0429900 PROTEIN"/>
    <property type="match status" value="1"/>
</dbReference>
<dbReference type="FunFam" id="2.40.50.140:FF:000041">
    <property type="entry name" value="Replication protein A subunit"/>
    <property type="match status" value="1"/>
</dbReference>
<dbReference type="SUPFAM" id="SSF50249">
    <property type="entry name" value="Nucleic acid-binding proteins"/>
    <property type="match status" value="4"/>
</dbReference>
<dbReference type="CDD" id="cd04474">
    <property type="entry name" value="RPA1_DBD_A"/>
    <property type="match status" value="1"/>
</dbReference>
<feature type="domain" description="Replication factor A C-terminal" evidence="15">
    <location>
        <begin position="437"/>
        <end position="581"/>
    </location>
</feature>
<dbReference type="AlphaFoldDB" id="A0AA38M3W3"/>
<dbReference type="GO" id="GO:0006281">
    <property type="term" value="P:DNA repair"/>
    <property type="evidence" value="ECO:0007669"/>
    <property type="project" value="InterPro"/>
</dbReference>
<dbReference type="NCBIfam" id="TIGR00617">
    <property type="entry name" value="rpa1"/>
    <property type="match status" value="1"/>
</dbReference>
<dbReference type="InterPro" id="IPR012340">
    <property type="entry name" value="NA-bd_OB-fold"/>
</dbReference>
<proteinExistence type="inferred from homology"/>
<evidence type="ECO:0000256" key="3">
    <source>
        <dbReference type="ARBA" id="ARBA00022705"/>
    </source>
</evidence>
<reference evidence="17" key="1">
    <citation type="journal article" date="2023" name="G3 (Bethesda)">
        <title>Whole genome assemblies of Zophobas morio and Tenebrio molitor.</title>
        <authorList>
            <person name="Kaur S."/>
            <person name="Stinson S.A."/>
            <person name="diCenzo G.C."/>
        </authorList>
    </citation>
    <scope>NUCLEOTIDE SEQUENCE</scope>
    <source>
        <strain evidence="17">QUZm001</strain>
    </source>
</reference>
<dbReference type="GO" id="GO:0008270">
    <property type="term" value="F:zinc ion binding"/>
    <property type="evidence" value="ECO:0007669"/>
    <property type="project" value="UniProtKB-KW"/>
</dbReference>
<dbReference type="InterPro" id="IPR031657">
    <property type="entry name" value="REPA_OB_2"/>
</dbReference>
<evidence type="ECO:0000313" key="18">
    <source>
        <dbReference type="Proteomes" id="UP001168821"/>
    </source>
</evidence>
<evidence type="ECO:0000259" key="15">
    <source>
        <dbReference type="Pfam" id="PF08646"/>
    </source>
</evidence>
<gene>
    <name evidence="17" type="ORF">Zmor_025624</name>
</gene>
<keyword evidence="8 11" id="KW-0539">Nucleus</keyword>
<sequence length="591" mass="67523">MNRDCILSEGVLEKIMNGATIPYPVLQVLGSKKMVSNNIKDSERLRLLLSDGKYKINVAMFTVPANSQDALELYSVIKLIRYFSNVIRSKDKRDMRVLIILELELIYEGRTVGRTIGDPTTLTDNEFPTSQSSDSSNFAGSSITLYRRKNENGDLFGDTKTISPIASLNPFHNNWIIKARVINKTSIRHWCNSRGEGKLFSCDLVDRSGEIRCTAFKELADKFYECLNVDKVYYISRCLLQPINRQFCNLKHDFEMTTTPETQVEECLDDDLLIPKVNYNFTTLDKVAAMVGGTIVDVIAVCKSVSELQTFTSKSTNRDLKKKEVLLVDQSKTGICLTLWGMNAESFNHSDQPVVSLKNAKICEFRGNKTITPVMGSLLKVNPDIPDAYKLRKWFDLDGNQVEFNNVSAKTTIGNVPWMTFKEAQRYSQDHGDQGFYFQTYATILLIRVDRAVYKSCPTPECQKKVIDLENGMYRCEKCNREYPEFKYRFLVSMNVSDMSGSQWVTLFSAEAEKILAKTAQEIGEAMEHDQESVGKLFDEVQFKQFLFKIRAKMESYNDEQKLRMIVVSTSPITFEDHNAYLIKKIEELRG</sequence>
<dbReference type="GO" id="GO:0006310">
    <property type="term" value="P:DNA recombination"/>
    <property type="evidence" value="ECO:0007669"/>
    <property type="project" value="InterPro"/>
</dbReference>
<dbReference type="CDD" id="cd04475">
    <property type="entry name" value="RPA1_DBD_B"/>
    <property type="match status" value="1"/>
</dbReference>
<dbReference type="InterPro" id="IPR004365">
    <property type="entry name" value="NA-bd_OB_tRNA"/>
</dbReference>
<feature type="region of interest" description="Disordered" evidence="12">
    <location>
        <begin position="119"/>
        <end position="138"/>
    </location>
</feature>
<dbReference type="Pfam" id="PF01336">
    <property type="entry name" value="tRNA_anti-codon"/>
    <property type="match status" value="1"/>
</dbReference>
<comment type="function">
    <text evidence="9 11">As part of the heterotrimeric replication protein A complex (RPA/RP-A), binds and stabilizes single-stranded DNA intermediates, that form during DNA replication or upon DNA stress. It prevents their reannealing and in parallel, recruits and activates different proteins and complexes involved in DNA metabolism. Thereby, it plays an essential role both in DNA replication and the cellular response to DNA damage.</text>
</comment>
<keyword evidence="5 11" id="KW-0863">Zinc-finger</keyword>
<protein>
    <recommendedName>
        <fullName evidence="11">Replication protein A subunit</fullName>
    </recommendedName>
</protein>
<evidence type="ECO:0000256" key="1">
    <source>
        <dbReference type="ARBA" id="ARBA00004123"/>
    </source>
</evidence>
<organism evidence="17 18">
    <name type="scientific">Zophobas morio</name>
    <dbReference type="NCBI Taxonomy" id="2755281"/>
    <lineage>
        <taxon>Eukaryota</taxon>
        <taxon>Metazoa</taxon>
        <taxon>Ecdysozoa</taxon>
        <taxon>Arthropoda</taxon>
        <taxon>Hexapoda</taxon>
        <taxon>Insecta</taxon>
        <taxon>Pterygota</taxon>
        <taxon>Neoptera</taxon>
        <taxon>Endopterygota</taxon>
        <taxon>Coleoptera</taxon>
        <taxon>Polyphaga</taxon>
        <taxon>Cucujiformia</taxon>
        <taxon>Tenebrionidae</taxon>
        <taxon>Zophobas</taxon>
    </lineage>
</organism>
<evidence type="ECO:0000256" key="12">
    <source>
        <dbReference type="SAM" id="MobiDB-lite"/>
    </source>
</evidence>
<evidence type="ECO:0000256" key="4">
    <source>
        <dbReference type="ARBA" id="ARBA00022723"/>
    </source>
</evidence>
<evidence type="ECO:0000256" key="2">
    <source>
        <dbReference type="ARBA" id="ARBA00005690"/>
    </source>
</evidence>
<dbReference type="CDD" id="cd04476">
    <property type="entry name" value="RPA1_DBD_C"/>
    <property type="match status" value="1"/>
</dbReference>
<feature type="domain" description="Replication protein A OB" evidence="16">
    <location>
        <begin position="285"/>
        <end position="381"/>
    </location>
</feature>
<dbReference type="Gene3D" id="2.40.50.140">
    <property type="entry name" value="Nucleic acid-binding proteins"/>
    <property type="match status" value="4"/>
</dbReference>
<comment type="subcellular location">
    <subcellularLocation>
        <location evidence="1 11">Nucleus</location>
    </subcellularLocation>
</comment>
<evidence type="ECO:0000259" key="14">
    <source>
        <dbReference type="Pfam" id="PF04057"/>
    </source>
</evidence>
<dbReference type="EMBL" id="JALNTZ010000008">
    <property type="protein sequence ID" value="KAJ3642875.1"/>
    <property type="molecule type" value="Genomic_DNA"/>
</dbReference>
<evidence type="ECO:0000256" key="6">
    <source>
        <dbReference type="ARBA" id="ARBA00022833"/>
    </source>
</evidence>
<evidence type="ECO:0000256" key="11">
    <source>
        <dbReference type="RuleBase" id="RU364130"/>
    </source>
</evidence>
<evidence type="ECO:0000259" key="13">
    <source>
        <dbReference type="Pfam" id="PF01336"/>
    </source>
</evidence>
<dbReference type="Pfam" id="PF08646">
    <property type="entry name" value="Rep_fac-A_C"/>
    <property type="match status" value="1"/>
</dbReference>
<evidence type="ECO:0000313" key="17">
    <source>
        <dbReference type="EMBL" id="KAJ3642875.1"/>
    </source>
</evidence>
<dbReference type="InterPro" id="IPR007199">
    <property type="entry name" value="Rep_factor-A_N"/>
</dbReference>
<name>A0AA38M3W3_9CUCU</name>
<dbReference type="GO" id="GO:0003677">
    <property type="term" value="F:DNA binding"/>
    <property type="evidence" value="ECO:0007669"/>
    <property type="project" value="UniProtKB-KW"/>
</dbReference>
<keyword evidence="3 11" id="KW-0235">DNA replication</keyword>
<dbReference type="InterPro" id="IPR047192">
    <property type="entry name" value="Euk_RPA1_DBD_C"/>
</dbReference>
<keyword evidence="6 11" id="KW-0862">Zinc</keyword>
<comment type="similarity">
    <text evidence="2 11">Belongs to the replication factor A protein 1 family.</text>
</comment>
<dbReference type="PANTHER" id="PTHR47165">
    <property type="entry name" value="OS03G0429900 PROTEIN"/>
    <property type="match status" value="1"/>
</dbReference>
<keyword evidence="4 11" id="KW-0479">Metal-binding</keyword>
<feature type="domain" description="OB" evidence="13">
    <location>
        <begin position="176"/>
        <end position="236"/>
    </location>
</feature>
<evidence type="ECO:0000256" key="7">
    <source>
        <dbReference type="ARBA" id="ARBA00023125"/>
    </source>
</evidence>
<comment type="subunit">
    <text evidence="10 11">Component of the heterotrimeric canonical replication protein A complex (RPA).</text>
</comment>
<evidence type="ECO:0000259" key="16">
    <source>
        <dbReference type="Pfam" id="PF16900"/>
    </source>
</evidence>
<dbReference type="Pfam" id="PF16900">
    <property type="entry name" value="REPA_OB_2"/>
    <property type="match status" value="1"/>
</dbReference>